<keyword evidence="3 13" id="KW-0217">Developmental protein</keyword>
<evidence type="ECO:0000256" key="9">
    <source>
        <dbReference type="ARBA" id="ARBA00023157"/>
    </source>
</evidence>
<dbReference type="SUPFAM" id="SSF47986">
    <property type="entry name" value="DEATH domain"/>
    <property type="match status" value="1"/>
</dbReference>
<keyword evidence="6" id="KW-0677">Repeat</keyword>
<dbReference type="OrthoDB" id="5973910at2759"/>
<dbReference type="Proteomes" id="UP000036403">
    <property type="component" value="Unassembled WGS sequence"/>
</dbReference>
<dbReference type="PROSITE" id="PS50092">
    <property type="entry name" value="TSP1"/>
    <property type="match status" value="2"/>
</dbReference>
<accession>A0A0J7KWL4</accession>
<gene>
    <name evidence="18" type="ORF">RF55_5196</name>
</gene>
<keyword evidence="10 13" id="KW-0675">Receptor</keyword>
<dbReference type="PROSITE" id="PS51145">
    <property type="entry name" value="ZU5"/>
    <property type="match status" value="1"/>
</dbReference>
<evidence type="ECO:0000256" key="13">
    <source>
        <dbReference type="RuleBase" id="RU367033"/>
    </source>
</evidence>
<dbReference type="PANTHER" id="PTHR12582:SF47">
    <property type="entry name" value="NETRIN RECEPTOR UNC-5"/>
    <property type="match status" value="1"/>
</dbReference>
<evidence type="ECO:0000256" key="11">
    <source>
        <dbReference type="ARBA" id="ARBA00023180"/>
    </source>
</evidence>
<feature type="compositionally biased region" description="Polar residues" evidence="14">
    <location>
        <begin position="495"/>
        <end position="504"/>
    </location>
</feature>
<keyword evidence="12 13" id="KW-0393">Immunoglobulin domain</keyword>
<keyword evidence="11" id="KW-0325">Glycoprotein</keyword>
<dbReference type="SUPFAM" id="SSF82895">
    <property type="entry name" value="TSP-1 type 1 repeat"/>
    <property type="match status" value="2"/>
</dbReference>
<evidence type="ECO:0000259" key="15">
    <source>
        <dbReference type="PROSITE" id="PS50017"/>
    </source>
</evidence>
<feature type="compositionally biased region" description="Acidic residues" evidence="14">
    <location>
        <begin position="105"/>
        <end position="121"/>
    </location>
</feature>
<proteinExistence type="inferred from homology"/>
<dbReference type="InterPro" id="IPR033772">
    <property type="entry name" value="UPA"/>
</dbReference>
<reference evidence="18 19" key="1">
    <citation type="submission" date="2015-04" db="EMBL/GenBank/DDBJ databases">
        <title>Lasius niger genome sequencing.</title>
        <authorList>
            <person name="Konorov E.A."/>
            <person name="Nikitin M.A."/>
            <person name="Kirill M.V."/>
            <person name="Chang P."/>
        </authorList>
    </citation>
    <scope>NUCLEOTIDE SEQUENCE [LARGE SCALE GENOMIC DNA]</scope>
    <source>
        <tissue evidence="18">Whole</tissue>
    </source>
</reference>
<dbReference type="InterPro" id="IPR037936">
    <property type="entry name" value="UNC5A-D"/>
</dbReference>
<evidence type="ECO:0000256" key="14">
    <source>
        <dbReference type="SAM" id="MobiDB-lite"/>
    </source>
</evidence>
<evidence type="ECO:0000256" key="10">
    <source>
        <dbReference type="ARBA" id="ARBA00023170"/>
    </source>
</evidence>
<dbReference type="InterPro" id="IPR013783">
    <property type="entry name" value="Ig-like_fold"/>
</dbReference>
<feature type="domain" description="ZU5" evidence="17">
    <location>
        <begin position="532"/>
        <end position="645"/>
    </location>
</feature>
<evidence type="ECO:0000256" key="1">
    <source>
        <dbReference type="ARBA" id="ARBA00004479"/>
    </source>
</evidence>
<dbReference type="Pfam" id="PF13927">
    <property type="entry name" value="Ig_3"/>
    <property type="match status" value="1"/>
</dbReference>
<dbReference type="SMART" id="SM00209">
    <property type="entry name" value="TSP1"/>
    <property type="match status" value="2"/>
</dbReference>
<feature type="compositionally biased region" description="Acidic residues" evidence="14">
    <location>
        <begin position="505"/>
        <end position="519"/>
    </location>
</feature>
<evidence type="ECO:0000256" key="2">
    <source>
        <dbReference type="ARBA" id="ARBA00009844"/>
    </source>
</evidence>
<dbReference type="Gene3D" id="2.60.40.10">
    <property type="entry name" value="Immunoglobulins"/>
    <property type="match status" value="2"/>
</dbReference>
<dbReference type="SMART" id="SM00218">
    <property type="entry name" value="ZU5"/>
    <property type="match status" value="1"/>
</dbReference>
<dbReference type="GO" id="GO:0005886">
    <property type="term" value="C:plasma membrane"/>
    <property type="evidence" value="ECO:0007669"/>
    <property type="project" value="UniProtKB-SubCell"/>
</dbReference>
<evidence type="ECO:0000256" key="3">
    <source>
        <dbReference type="ARBA" id="ARBA00022473"/>
    </source>
</evidence>
<dbReference type="PROSITE" id="PS50835">
    <property type="entry name" value="IG_LIKE"/>
    <property type="match status" value="1"/>
</dbReference>
<dbReference type="CDD" id="cd08781">
    <property type="entry name" value="Death_UNC5-like"/>
    <property type="match status" value="1"/>
</dbReference>
<evidence type="ECO:0000313" key="18">
    <source>
        <dbReference type="EMBL" id="KMQ94639.1"/>
    </source>
</evidence>
<dbReference type="InterPro" id="IPR011029">
    <property type="entry name" value="DEATH-like_dom_sf"/>
</dbReference>
<dbReference type="PaxDb" id="67767-A0A0J7KWL4"/>
<evidence type="ECO:0000259" key="17">
    <source>
        <dbReference type="PROSITE" id="PS51145"/>
    </source>
</evidence>
<protein>
    <recommendedName>
        <fullName evidence="13">Netrin receptor UNC5</fullName>
    </recommendedName>
</protein>
<dbReference type="FunFam" id="2.60.40.10:FF:000037">
    <property type="entry name" value="Unc-5 netrin receptor C"/>
    <property type="match status" value="1"/>
</dbReference>
<evidence type="ECO:0000256" key="6">
    <source>
        <dbReference type="ARBA" id="ARBA00022737"/>
    </source>
</evidence>
<feature type="region of interest" description="Disordered" evidence="14">
    <location>
        <begin position="495"/>
        <end position="531"/>
    </location>
</feature>
<dbReference type="FunFam" id="1.10.533.10:FF:000092">
    <property type="entry name" value="Netrin receptor unc-5"/>
    <property type="match status" value="1"/>
</dbReference>
<dbReference type="PROSITE" id="PS50017">
    <property type="entry name" value="DEATH_DOMAIN"/>
    <property type="match status" value="1"/>
</dbReference>
<dbReference type="SMART" id="SM00409">
    <property type="entry name" value="IG"/>
    <property type="match status" value="2"/>
</dbReference>
<dbReference type="SMART" id="SM00005">
    <property type="entry name" value="DEATH"/>
    <property type="match status" value="1"/>
</dbReference>
<comment type="caution">
    <text evidence="18">The sequence shown here is derived from an EMBL/GenBank/DDBJ whole genome shotgun (WGS) entry which is preliminary data.</text>
</comment>
<comment type="similarity">
    <text evidence="2 13">Belongs to the unc-5 family.</text>
</comment>
<dbReference type="SMART" id="SM00408">
    <property type="entry name" value="IGc2"/>
    <property type="match status" value="1"/>
</dbReference>
<dbReference type="InterPro" id="IPR003598">
    <property type="entry name" value="Ig_sub2"/>
</dbReference>
<evidence type="ECO:0000256" key="8">
    <source>
        <dbReference type="ARBA" id="ARBA00023136"/>
    </source>
</evidence>
<organism evidence="18 19">
    <name type="scientific">Lasius niger</name>
    <name type="common">Black garden ant</name>
    <dbReference type="NCBI Taxonomy" id="67767"/>
    <lineage>
        <taxon>Eukaryota</taxon>
        <taxon>Metazoa</taxon>
        <taxon>Ecdysozoa</taxon>
        <taxon>Arthropoda</taxon>
        <taxon>Hexapoda</taxon>
        <taxon>Insecta</taxon>
        <taxon>Pterygota</taxon>
        <taxon>Neoptera</taxon>
        <taxon>Endopterygota</taxon>
        <taxon>Hymenoptera</taxon>
        <taxon>Apocrita</taxon>
        <taxon>Aculeata</taxon>
        <taxon>Formicoidea</taxon>
        <taxon>Formicidae</taxon>
        <taxon>Formicinae</taxon>
        <taxon>Lasius</taxon>
        <taxon>Lasius</taxon>
    </lineage>
</organism>
<dbReference type="Gene3D" id="2.60.220.30">
    <property type="match status" value="1"/>
</dbReference>
<dbReference type="InterPro" id="IPR003599">
    <property type="entry name" value="Ig_sub"/>
</dbReference>
<dbReference type="FunFam" id="2.20.100.10:FF:000002">
    <property type="entry name" value="Unc-5 netrin receptor C"/>
    <property type="match status" value="1"/>
</dbReference>
<feature type="region of interest" description="Disordered" evidence="14">
    <location>
        <begin position="82"/>
        <end position="121"/>
    </location>
</feature>
<dbReference type="FunFam" id="2.20.100.10:FF:000007">
    <property type="entry name" value="Thrombospondin 1"/>
    <property type="match status" value="1"/>
</dbReference>
<evidence type="ECO:0000313" key="19">
    <source>
        <dbReference type="Proteomes" id="UP000036403"/>
    </source>
</evidence>
<name>A0A0J7KWL4_LASNI</name>
<evidence type="ECO:0000256" key="7">
    <source>
        <dbReference type="ARBA" id="ARBA00022989"/>
    </source>
</evidence>
<dbReference type="Pfam" id="PF00531">
    <property type="entry name" value="Death"/>
    <property type="match status" value="1"/>
</dbReference>
<evidence type="ECO:0000256" key="12">
    <source>
        <dbReference type="ARBA" id="ARBA00023319"/>
    </source>
</evidence>
<feature type="domain" description="Ig-like" evidence="16">
    <location>
        <begin position="238"/>
        <end position="353"/>
    </location>
</feature>
<keyword evidence="19" id="KW-1185">Reference proteome</keyword>
<dbReference type="InterPro" id="IPR000488">
    <property type="entry name" value="Death_dom"/>
</dbReference>
<dbReference type="Gene3D" id="2.20.100.10">
    <property type="entry name" value="Thrombospondin type-1 (TSP1) repeat"/>
    <property type="match status" value="2"/>
</dbReference>
<dbReference type="STRING" id="67767.A0A0J7KWL4"/>
<sequence length="962" mass="105225">MFPQGSSSTAPLPPSGCSSDIHSILTKADALAVDERGRKTFAEESAASGIASTNHHHRHYTITTIAVTVVVVVVAAAADTATIGSSSSSNTPDDKGMKKSVGTKEEDDAEEDDEESYPVEDYDYGDYETATITSDTDLIAGGSLPIFLAEPVDTFVVKGKPATLHCRAAHALQVYFRCNGDRAERSQQQDFVDPRTGTRVVEVELNVTRNEVEEYFGKERFKCECVAWSGPGQIRGQPATVEVAYLKKHFLSPPYSLSVEVGRNAELRCSPPLGVPTPKVYWLRNGSPLETTAAGAASASSDADPNEASASGFVQSADGHLLLGEAELRHQGNYSCVAENLAARRVSEPAVLTTYVNGGWSSWSGWSECSVRCGRGVQKRTRTCTNPVPINGGQTCPGPATQRVECNPSCPGRDVSIFLARKSDNRNLIEIFNFTPLHTAVDGRWSTWASWSVCGPDCSRVRRRSCNDPPPSNGGRPCQGKDVIVESCSTDRCNGSTYQANPESTNEDDDEQDDDERPDENERSATDDGSGFIVKAIIDEQGALLVVPEVGVSMSVPEGAIPRGRRHSLHLAVLGENSFRPNLPPGLTLLSAVVACGPAGIDLVKPVILQFEHCAELRTGNWELSLWSAEIDLETRSNNSTSSSMSSNGSTSVTAWRKVLMLGGDPTNMPGQPFAQLDHAGVFLVTETPSVYAVAGENSVVAPGLAVKRLCVAVFLSRERDHVRCRVLEDTKASFKLVSEQERRLGSTHIDHGTLGFRASGTSLRIDLEDRESGFAERLEVPYRRIWASSRISIRRSFRIEKIVGDLRLGFELRACQRGFEDQCLLLRIDLDLVKRNNMSGKRNANKTESSIVLRTKNSARSTESVVPRPFRFSKTLRKQLCQCLDPPSARGNDWRMLAQRLQVDRYVDYFATKASPTEHILDLWEARHRETTALADLLNHLRLMGRVDAANVLESRLGPWI</sequence>
<dbReference type="InterPro" id="IPR000906">
    <property type="entry name" value="ZU5_dom"/>
</dbReference>
<dbReference type="Gene3D" id="1.10.533.10">
    <property type="entry name" value="Death Domain, Fas"/>
    <property type="match status" value="1"/>
</dbReference>
<evidence type="ECO:0000256" key="4">
    <source>
        <dbReference type="ARBA" id="ARBA00022692"/>
    </source>
</evidence>
<evidence type="ECO:0000256" key="5">
    <source>
        <dbReference type="ARBA" id="ARBA00022729"/>
    </source>
</evidence>
<dbReference type="Pfam" id="PF25609">
    <property type="entry name" value="Unc5_NetrinR_N"/>
    <property type="match status" value="1"/>
</dbReference>
<keyword evidence="4" id="KW-0812">Transmembrane</keyword>
<feature type="domain" description="Death" evidence="15">
    <location>
        <begin position="892"/>
        <end position="958"/>
    </location>
</feature>
<keyword evidence="5" id="KW-0732">Signal</keyword>
<dbReference type="InterPro" id="IPR057755">
    <property type="entry name" value="UNC5A-D-like_N"/>
</dbReference>
<keyword evidence="7" id="KW-1133">Transmembrane helix</keyword>
<dbReference type="PANTHER" id="PTHR12582">
    <property type="entry name" value="NETRIN RECEPTOR UNC5"/>
    <property type="match status" value="1"/>
</dbReference>
<dbReference type="GO" id="GO:0008045">
    <property type="term" value="P:motor neuron axon guidance"/>
    <property type="evidence" value="ECO:0007669"/>
    <property type="project" value="TreeGrafter"/>
</dbReference>
<comment type="function">
    <text evidence="13">Receptor for netrin required for axon guidance. Mediates axon repulsion of neuronal growth cones in the developing nervous system upon ligand binding.</text>
</comment>
<evidence type="ECO:0000259" key="16">
    <source>
        <dbReference type="PROSITE" id="PS50835"/>
    </source>
</evidence>
<dbReference type="InterPro" id="IPR036383">
    <property type="entry name" value="TSP1_rpt_sf"/>
</dbReference>
<comment type="subcellular location">
    <subcellularLocation>
        <location evidence="13">Cell membrane</location>
        <topology evidence="13">Single-pass type I membrane protein</topology>
    </subcellularLocation>
    <subcellularLocation>
        <location evidence="1">Membrane</location>
        <topology evidence="1">Single-pass type I membrane protein</topology>
    </subcellularLocation>
</comment>
<dbReference type="PRINTS" id="PR01705">
    <property type="entry name" value="TSP1REPEAT"/>
</dbReference>
<keyword evidence="8" id="KW-0472">Membrane</keyword>
<dbReference type="InterPro" id="IPR000884">
    <property type="entry name" value="TSP1_rpt"/>
</dbReference>
<dbReference type="GO" id="GO:0005042">
    <property type="term" value="F:netrin receptor activity"/>
    <property type="evidence" value="ECO:0007669"/>
    <property type="project" value="UniProtKB-UniRule"/>
</dbReference>
<dbReference type="InterPro" id="IPR036179">
    <property type="entry name" value="Ig-like_dom_sf"/>
</dbReference>
<keyword evidence="9" id="KW-1015">Disulfide bond</keyword>
<dbReference type="Pfam" id="PF17217">
    <property type="entry name" value="UPA"/>
    <property type="match status" value="1"/>
</dbReference>
<dbReference type="Pfam" id="PF00791">
    <property type="entry name" value="ZU5"/>
    <property type="match status" value="1"/>
</dbReference>
<dbReference type="SUPFAM" id="SSF48726">
    <property type="entry name" value="Immunoglobulin"/>
    <property type="match status" value="1"/>
</dbReference>
<dbReference type="InterPro" id="IPR007110">
    <property type="entry name" value="Ig-like_dom"/>
</dbReference>
<dbReference type="EMBL" id="LBMM01002575">
    <property type="protein sequence ID" value="KMQ94639.1"/>
    <property type="molecule type" value="Genomic_DNA"/>
</dbReference>
<dbReference type="AlphaFoldDB" id="A0A0J7KWL4"/>
<dbReference type="Pfam" id="PF00090">
    <property type="entry name" value="TSP_1"/>
    <property type="match status" value="2"/>
</dbReference>